<dbReference type="RefSeq" id="WP_079703158.1">
    <property type="nucleotide sequence ID" value="NZ_FUYR01000002.1"/>
</dbReference>
<dbReference type="OrthoDB" id="9802600at2"/>
<sequence>MIKKFAFYLLITSAPFVSKSQEKDLKLWYQQPATTWVEALPVGNGRMGAMVFGNVQYERIQLNEESIWAGKKISIDNPGSASHLKEIQQLLLNGENAKAHELSTKFMLAIPNRFRSHQTLGDIFIDFGLQGSPKEYERNLDLSTGVATTTYVIDGIKFKREVFASGPHDCIVVRITSDKPNSINCKINLSRERDATVNSYGQNSLLMNGQIVDVDDSNGEGGLNMKFGAILKASSADGTIQSANNSILVKSASNLTILLTSASDYSLPKLDFDRSIDVKAACDKIIANASAKQYEEIKKSSVDKHRELFDRVTLDLGGNDLSRIPTDKRLNAVKNGSADPQLIQLYFQYGRYLLIASSTSPGVLPANLQGVWNDHYDAPWDSDYHTNINLQMNYWPSEVTNLSETNESLFNFIDAYRLPGRETAKGMYNAKGWTMHHATDIFGKTGINAAIQYGVSPLAAAWLTLHLWEHYQFTGDKKFLKERAYPIMKEAAEFVQTFLIEDKHGRLVTAPSMSPENAFKLANGEKHQITYAPTIDIEIIMALYNACIESAEILKSDQHFAAGLKKTLTRLPAIKVSPKTGGIQEWIEDYDEAEPGHRHISHLLALYPADLITPDQPELFAAAAKTLERRLANGGGHTGWSRAWIINFYARLLDGEKAYENVVALLQKSTLSNLFDNHPPFQIDGNFGGTAGIAEMMIQSHQDYIKLLPAMPQVWANGSVKGLCARGGFEVNMKWQNGKVSECSVTSKQGNRLKINVNGKAIDLRTKAGQTYKLL</sequence>
<evidence type="ECO:0000259" key="3">
    <source>
        <dbReference type="Pfam" id="PF22124"/>
    </source>
</evidence>
<evidence type="ECO:0000259" key="1">
    <source>
        <dbReference type="Pfam" id="PF14498"/>
    </source>
</evidence>
<name>A0A1T5DWT3_9SPHI</name>
<dbReference type="STRING" id="572036.SAMN05661099_2678"/>
<dbReference type="Gene3D" id="2.70.98.50">
    <property type="entry name" value="putative glycoside hydrolase family protein from bacillus halodurans"/>
    <property type="match status" value="1"/>
</dbReference>
<dbReference type="GO" id="GO:0005975">
    <property type="term" value="P:carbohydrate metabolic process"/>
    <property type="evidence" value="ECO:0007669"/>
    <property type="project" value="InterPro"/>
</dbReference>
<accession>A0A1T5DWT3</accession>
<evidence type="ECO:0000313" key="4">
    <source>
        <dbReference type="EMBL" id="SKB76095.1"/>
    </source>
</evidence>
<dbReference type="Proteomes" id="UP000189981">
    <property type="component" value="Unassembled WGS sequence"/>
</dbReference>
<dbReference type="GO" id="GO:0004560">
    <property type="term" value="F:alpha-L-fucosidase activity"/>
    <property type="evidence" value="ECO:0007669"/>
    <property type="project" value="InterPro"/>
</dbReference>
<feature type="domain" description="Glycosyl hydrolase family 95 N-terminal" evidence="1">
    <location>
        <begin position="27"/>
        <end position="266"/>
    </location>
</feature>
<dbReference type="InterPro" id="IPR016518">
    <property type="entry name" value="Alpha-L-fucosidase"/>
</dbReference>
<feature type="domain" description="Alpha fucosidase A-like C-terminal" evidence="2">
    <location>
        <begin position="699"/>
        <end position="762"/>
    </location>
</feature>
<protein>
    <submittedName>
        <fullName evidence="4">Alpha-L-fucosidase 2</fullName>
    </submittedName>
</protein>
<dbReference type="InterPro" id="IPR027414">
    <property type="entry name" value="GH95_N_dom"/>
</dbReference>
<dbReference type="Pfam" id="PF22124">
    <property type="entry name" value="Glyco_hydro_95_cat"/>
    <property type="match status" value="1"/>
</dbReference>
<evidence type="ECO:0000313" key="5">
    <source>
        <dbReference type="Proteomes" id="UP000189981"/>
    </source>
</evidence>
<dbReference type="Gene3D" id="2.60.40.1180">
    <property type="entry name" value="Golgi alpha-mannosidase II"/>
    <property type="match status" value="1"/>
</dbReference>
<dbReference type="Gene3D" id="1.50.10.10">
    <property type="match status" value="1"/>
</dbReference>
<dbReference type="Pfam" id="PF14498">
    <property type="entry name" value="Glyco_hyd_65N_2"/>
    <property type="match status" value="1"/>
</dbReference>
<dbReference type="InterPro" id="IPR054363">
    <property type="entry name" value="GH95_cat"/>
</dbReference>
<dbReference type="PANTHER" id="PTHR31084">
    <property type="entry name" value="ALPHA-L-FUCOSIDASE 2"/>
    <property type="match status" value="1"/>
</dbReference>
<organism evidence="4 5">
    <name type="scientific">Daejeonella lutea</name>
    <dbReference type="NCBI Taxonomy" id="572036"/>
    <lineage>
        <taxon>Bacteria</taxon>
        <taxon>Pseudomonadati</taxon>
        <taxon>Bacteroidota</taxon>
        <taxon>Sphingobacteriia</taxon>
        <taxon>Sphingobacteriales</taxon>
        <taxon>Sphingobacteriaceae</taxon>
        <taxon>Daejeonella</taxon>
    </lineage>
</organism>
<feature type="domain" description="Glycosyl hydrolase family 95 catalytic" evidence="3">
    <location>
        <begin position="293"/>
        <end position="697"/>
    </location>
</feature>
<dbReference type="InterPro" id="IPR049053">
    <property type="entry name" value="AFCA-like_C"/>
</dbReference>
<dbReference type="InterPro" id="IPR008928">
    <property type="entry name" value="6-hairpin_glycosidase_sf"/>
</dbReference>
<gene>
    <name evidence="4" type="ORF">SAMN05661099_2678</name>
</gene>
<dbReference type="InterPro" id="IPR012341">
    <property type="entry name" value="6hp_glycosidase-like_sf"/>
</dbReference>
<reference evidence="5" key="1">
    <citation type="submission" date="2017-02" db="EMBL/GenBank/DDBJ databases">
        <authorList>
            <person name="Varghese N."/>
            <person name="Submissions S."/>
        </authorList>
    </citation>
    <scope>NUCLEOTIDE SEQUENCE [LARGE SCALE GENOMIC DNA]</scope>
    <source>
        <strain evidence="5">DSM 22385</strain>
    </source>
</reference>
<dbReference type="AlphaFoldDB" id="A0A1T5DWT3"/>
<dbReference type="Pfam" id="PF21307">
    <property type="entry name" value="Glyco_hydro_95_C"/>
    <property type="match status" value="1"/>
</dbReference>
<dbReference type="PIRSF" id="PIRSF007663">
    <property type="entry name" value="UCP007663"/>
    <property type="match status" value="1"/>
</dbReference>
<dbReference type="EMBL" id="FUYR01000002">
    <property type="protein sequence ID" value="SKB76095.1"/>
    <property type="molecule type" value="Genomic_DNA"/>
</dbReference>
<keyword evidence="5" id="KW-1185">Reference proteome</keyword>
<dbReference type="InterPro" id="IPR013780">
    <property type="entry name" value="Glyco_hydro_b"/>
</dbReference>
<dbReference type="SUPFAM" id="SSF48208">
    <property type="entry name" value="Six-hairpin glycosidases"/>
    <property type="match status" value="1"/>
</dbReference>
<evidence type="ECO:0000259" key="2">
    <source>
        <dbReference type="Pfam" id="PF21307"/>
    </source>
</evidence>
<proteinExistence type="predicted"/>
<dbReference type="PANTHER" id="PTHR31084:SF0">
    <property type="entry name" value="ALPHA-L-FUCOSIDASE 2"/>
    <property type="match status" value="1"/>
</dbReference>